<protein>
    <submittedName>
        <fullName evidence="1">Uncharacterized protein</fullName>
    </submittedName>
</protein>
<comment type="caution">
    <text evidence="1">The sequence shown here is derived from an EMBL/GenBank/DDBJ whole genome shotgun (WGS) entry which is preliminary data.</text>
</comment>
<dbReference type="EMBL" id="JAACFV010000236">
    <property type="protein sequence ID" value="KAF7502596.1"/>
    <property type="molecule type" value="Genomic_DNA"/>
</dbReference>
<reference evidence="1" key="1">
    <citation type="submission" date="2020-02" db="EMBL/GenBank/DDBJ databases">
        <authorList>
            <person name="Palmer J.M."/>
        </authorList>
    </citation>
    <scope>NUCLEOTIDE SEQUENCE</scope>
    <source>
        <strain evidence="1">EPUS1.4</strain>
        <tissue evidence="1">Thallus</tissue>
    </source>
</reference>
<dbReference type="AlphaFoldDB" id="A0A8H7A8L1"/>
<proteinExistence type="predicted"/>
<dbReference type="Proteomes" id="UP000606974">
    <property type="component" value="Unassembled WGS sequence"/>
</dbReference>
<name>A0A8H7A8L1_9EURO</name>
<accession>A0A8H7A8L1</accession>
<evidence type="ECO:0000313" key="1">
    <source>
        <dbReference type="EMBL" id="KAF7502596.1"/>
    </source>
</evidence>
<organism evidence="1 2">
    <name type="scientific">Endocarpon pusillum</name>
    <dbReference type="NCBI Taxonomy" id="364733"/>
    <lineage>
        <taxon>Eukaryota</taxon>
        <taxon>Fungi</taxon>
        <taxon>Dikarya</taxon>
        <taxon>Ascomycota</taxon>
        <taxon>Pezizomycotina</taxon>
        <taxon>Eurotiomycetes</taxon>
        <taxon>Chaetothyriomycetidae</taxon>
        <taxon>Verrucariales</taxon>
        <taxon>Verrucariaceae</taxon>
        <taxon>Endocarpon</taxon>
    </lineage>
</organism>
<sequence>MFDYARFVPPKTPTDHLCRVSLAGAIRLLRSRRSCPLLAGHETFRHVCLLFPDIASKESVTVISSHRLGSTALELSEGIQHLSSAAATLANNNRQPFE</sequence>
<evidence type="ECO:0000313" key="2">
    <source>
        <dbReference type="Proteomes" id="UP000606974"/>
    </source>
</evidence>
<keyword evidence="2" id="KW-1185">Reference proteome</keyword>
<gene>
    <name evidence="1" type="ORF">GJ744_005461</name>
</gene>